<dbReference type="Proteomes" id="UP001565471">
    <property type="component" value="Unassembled WGS sequence"/>
</dbReference>
<comment type="caution">
    <text evidence="5">The sequence shown here is derived from an EMBL/GenBank/DDBJ whole genome shotgun (WGS) entry which is preliminary data.</text>
</comment>
<dbReference type="SUPFAM" id="SSF53383">
    <property type="entry name" value="PLP-dependent transferases"/>
    <property type="match status" value="1"/>
</dbReference>
<proteinExistence type="inferred from homology"/>
<comment type="cofactor">
    <cofactor evidence="1">
        <name>pyridoxal 5'-phosphate</name>
        <dbReference type="ChEBI" id="CHEBI:597326"/>
    </cofactor>
</comment>
<dbReference type="Pfam" id="PF00202">
    <property type="entry name" value="Aminotran_3"/>
    <property type="match status" value="1"/>
</dbReference>
<dbReference type="GO" id="GO:0008483">
    <property type="term" value="F:transaminase activity"/>
    <property type="evidence" value="ECO:0007669"/>
    <property type="project" value="UniProtKB-KW"/>
</dbReference>
<keyword evidence="6" id="KW-1185">Reference proteome</keyword>
<keyword evidence="3 4" id="KW-0663">Pyridoxal phosphate</keyword>
<name>A0ABV4EYQ3_BRAEL</name>
<comment type="similarity">
    <text evidence="2 4">Belongs to the class-III pyridoxal-phosphate-dependent aminotransferase family.</text>
</comment>
<evidence type="ECO:0000256" key="2">
    <source>
        <dbReference type="ARBA" id="ARBA00008954"/>
    </source>
</evidence>
<dbReference type="CDD" id="cd00610">
    <property type="entry name" value="OAT_like"/>
    <property type="match status" value="1"/>
</dbReference>
<evidence type="ECO:0000256" key="4">
    <source>
        <dbReference type="RuleBase" id="RU003560"/>
    </source>
</evidence>
<dbReference type="Gene3D" id="3.40.640.10">
    <property type="entry name" value="Type I PLP-dependent aspartate aminotransferase-like (Major domain)"/>
    <property type="match status" value="1"/>
</dbReference>
<accession>A0ABV4EYQ3</accession>
<evidence type="ECO:0000313" key="5">
    <source>
        <dbReference type="EMBL" id="MEY9316297.1"/>
    </source>
</evidence>
<dbReference type="EMBL" id="JBGBZA010000002">
    <property type="protein sequence ID" value="MEY9316297.1"/>
    <property type="molecule type" value="Genomic_DNA"/>
</dbReference>
<evidence type="ECO:0000313" key="6">
    <source>
        <dbReference type="Proteomes" id="UP001565471"/>
    </source>
</evidence>
<keyword evidence="5" id="KW-0032">Aminotransferase</keyword>
<sequence>MAIPTTGDMTPNPRAESSYLLKPNLSTNYPVVDRGEGPYLFDTAGRRYFDGSSGAMTANLGHGLKEIADQMAAQASTVAFTFRNQFSNVAAEELARKLCQLAPGDLDRAFFVNSGSEASEYAIRMSIHYWKERGQPNRTKILGRLTSYHGMTMGALSISGHAGRRPDYGPLLHDFASVPPAYCYRCPFGLEPDGCATECADAWETAIAAHGADNVAAVIAEPIVGAAGGVLVPPPGYFRRLREICDRHDILLIADEVITGIGRTGTWFASATEGIVPDLLLLAKGMSAGYTPMAAVLVGQRIVDVIAQGSGSVPFGHTFSANPLSASICASVIDYIEHNDVLDNVNARGAELRDGLAALSQRHACMVDVRGRGLLWGFELVRDRASRRLFDAALNAAGELVAACLDHGLVVYPAGIAPLNNAIIVAPPLIVTTEQVGELLAKLGAALRDFEAGIAAP</sequence>
<keyword evidence="5" id="KW-0808">Transferase</keyword>
<gene>
    <name evidence="5" type="ORF">ABIF29_003096</name>
</gene>
<evidence type="ECO:0000256" key="3">
    <source>
        <dbReference type="ARBA" id="ARBA00022898"/>
    </source>
</evidence>
<dbReference type="RefSeq" id="WP_210291164.1">
    <property type="nucleotide sequence ID" value="NZ_JALJZB010000001.1"/>
</dbReference>
<dbReference type="InterPro" id="IPR015424">
    <property type="entry name" value="PyrdxlP-dep_Trfase"/>
</dbReference>
<dbReference type="Gene3D" id="3.90.1150.10">
    <property type="entry name" value="Aspartate Aminotransferase, domain 1"/>
    <property type="match status" value="1"/>
</dbReference>
<dbReference type="PANTHER" id="PTHR43094:SF1">
    <property type="entry name" value="AMINOTRANSFERASE CLASS-III"/>
    <property type="match status" value="1"/>
</dbReference>
<dbReference type="PIRSF" id="PIRSF000521">
    <property type="entry name" value="Transaminase_4ab_Lys_Orn"/>
    <property type="match status" value="1"/>
</dbReference>
<reference evidence="5 6" key="1">
    <citation type="submission" date="2024-07" db="EMBL/GenBank/DDBJ databases">
        <title>Genomic Encyclopedia of Type Strains, Phase V (KMG-V): Genome sequencing to study the core and pangenomes of soil and plant-associated prokaryotes.</title>
        <authorList>
            <person name="Whitman W."/>
        </authorList>
    </citation>
    <scope>NUCLEOTIDE SEQUENCE [LARGE SCALE GENOMIC DNA]</scope>
    <source>
        <strain evidence="5 6">USDA 415</strain>
    </source>
</reference>
<dbReference type="InterPro" id="IPR005814">
    <property type="entry name" value="Aminotrans_3"/>
</dbReference>
<organism evidence="5 6">
    <name type="scientific">Bradyrhizobium elkanii</name>
    <dbReference type="NCBI Taxonomy" id="29448"/>
    <lineage>
        <taxon>Bacteria</taxon>
        <taxon>Pseudomonadati</taxon>
        <taxon>Pseudomonadota</taxon>
        <taxon>Alphaproteobacteria</taxon>
        <taxon>Hyphomicrobiales</taxon>
        <taxon>Nitrobacteraceae</taxon>
        <taxon>Bradyrhizobium</taxon>
    </lineage>
</organism>
<dbReference type="PROSITE" id="PS00600">
    <property type="entry name" value="AA_TRANSFER_CLASS_3"/>
    <property type="match status" value="1"/>
</dbReference>
<dbReference type="InterPro" id="IPR049704">
    <property type="entry name" value="Aminotrans_3_PPA_site"/>
</dbReference>
<dbReference type="InterPro" id="IPR015421">
    <property type="entry name" value="PyrdxlP-dep_Trfase_major"/>
</dbReference>
<protein>
    <submittedName>
        <fullName evidence="5">Adenosylmethionine-8-amino-7-oxononanoate aminotransferase</fullName>
    </submittedName>
</protein>
<dbReference type="PANTHER" id="PTHR43094">
    <property type="entry name" value="AMINOTRANSFERASE"/>
    <property type="match status" value="1"/>
</dbReference>
<evidence type="ECO:0000256" key="1">
    <source>
        <dbReference type="ARBA" id="ARBA00001933"/>
    </source>
</evidence>
<dbReference type="InterPro" id="IPR015422">
    <property type="entry name" value="PyrdxlP-dep_Trfase_small"/>
</dbReference>